<evidence type="ECO:0000313" key="2">
    <source>
        <dbReference type="EnsemblPlants" id="ONIVA07G09810.2"/>
    </source>
</evidence>
<dbReference type="OMA" id="NTNHAQT"/>
<dbReference type="AlphaFoldDB" id="A0A0E0HZJ9"/>
<sequence>MIPPRVRDESAAPISAPSSTPRILPPLISSTRIPAASLAPPDSPLLPDQPPHPPSSSAARGIPAASLAPDSPMPLQSTAGPATPSSLLLPPPLSRVNARRSPSLDQRRRYRASTAGPPQSLHASSRVPAARHRIVCPCRRHGGSPSLTRRSSPEKPGPFSQTRSPETEKMNKRVERRKRSTAATDGAGRGWSRCCPQSPPKLRSSPSTAALHHCPRQSRGLPEPCSSPSAAAGADSKYMVMMLPSTCCCWPDLPLVMNNKIHGRMALQANIVDKDRFPCCRRTPPLPQVLPRREDQGGCSYEYKSCSDAIKSATDSHIHKAYFTWR</sequence>
<keyword evidence="3" id="KW-1185">Reference proteome</keyword>
<name>A0A0E0HZJ9_ORYNI</name>
<feature type="region of interest" description="Disordered" evidence="1">
    <location>
        <begin position="1"/>
        <end position="228"/>
    </location>
</feature>
<reference evidence="2" key="2">
    <citation type="submission" date="2018-04" db="EMBL/GenBank/DDBJ databases">
        <title>OnivRS2 (Oryza nivara Reference Sequence Version 2).</title>
        <authorList>
            <person name="Zhang J."/>
            <person name="Kudrna D."/>
            <person name="Lee S."/>
            <person name="Talag J."/>
            <person name="Rajasekar S."/>
            <person name="Welchert J."/>
            <person name="Hsing Y.-I."/>
            <person name="Wing R.A."/>
        </authorList>
    </citation>
    <scope>NUCLEOTIDE SEQUENCE [LARGE SCALE GENOMIC DNA]</scope>
    <source>
        <strain evidence="2">SL10</strain>
    </source>
</reference>
<dbReference type="EnsemblPlants" id="ONIVA07G09810.2">
    <property type="protein sequence ID" value="ONIVA07G09810.2"/>
    <property type="gene ID" value="ONIVA07G09810"/>
</dbReference>
<evidence type="ECO:0000313" key="3">
    <source>
        <dbReference type="Proteomes" id="UP000006591"/>
    </source>
</evidence>
<organism evidence="2">
    <name type="scientific">Oryza nivara</name>
    <name type="common">Indian wild rice</name>
    <name type="synonym">Oryza sativa f. spontanea</name>
    <dbReference type="NCBI Taxonomy" id="4536"/>
    <lineage>
        <taxon>Eukaryota</taxon>
        <taxon>Viridiplantae</taxon>
        <taxon>Streptophyta</taxon>
        <taxon>Embryophyta</taxon>
        <taxon>Tracheophyta</taxon>
        <taxon>Spermatophyta</taxon>
        <taxon>Magnoliopsida</taxon>
        <taxon>Liliopsida</taxon>
        <taxon>Poales</taxon>
        <taxon>Poaceae</taxon>
        <taxon>BOP clade</taxon>
        <taxon>Oryzoideae</taxon>
        <taxon>Oryzeae</taxon>
        <taxon>Oryzinae</taxon>
        <taxon>Oryza</taxon>
    </lineage>
</organism>
<dbReference type="Proteomes" id="UP000006591">
    <property type="component" value="Chromosome 7"/>
</dbReference>
<accession>A0A0E0HZJ9</accession>
<feature type="compositionally biased region" description="Low complexity" evidence="1">
    <location>
        <begin position="11"/>
        <end position="21"/>
    </location>
</feature>
<dbReference type="HOGENOM" id="CLU_853591_0_0_1"/>
<dbReference type="Gramene" id="ONIVA07G09810.2">
    <property type="protein sequence ID" value="ONIVA07G09810.2"/>
    <property type="gene ID" value="ONIVA07G09810"/>
</dbReference>
<proteinExistence type="predicted"/>
<feature type="compositionally biased region" description="Pro residues" evidence="1">
    <location>
        <begin position="41"/>
        <end position="54"/>
    </location>
</feature>
<reference evidence="2" key="1">
    <citation type="submission" date="2015-04" db="UniProtKB">
        <authorList>
            <consortium name="EnsemblPlants"/>
        </authorList>
    </citation>
    <scope>IDENTIFICATION</scope>
    <source>
        <strain evidence="2">SL10</strain>
    </source>
</reference>
<evidence type="ECO:0000256" key="1">
    <source>
        <dbReference type="SAM" id="MobiDB-lite"/>
    </source>
</evidence>
<protein>
    <submittedName>
        <fullName evidence="2">Uncharacterized protein</fullName>
    </submittedName>
</protein>
<feature type="compositionally biased region" description="Basic residues" evidence="1">
    <location>
        <begin position="129"/>
        <end position="142"/>
    </location>
</feature>
<feature type="compositionally biased region" description="Basic and acidic residues" evidence="1">
    <location>
        <begin position="1"/>
        <end position="10"/>
    </location>
</feature>